<protein>
    <recommendedName>
        <fullName evidence="4">WXG100 family type VII secretion target</fullName>
    </recommendedName>
</protein>
<dbReference type="InterPro" id="IPR054469">
    <property type="entry name" value="Pred_hydrolase_N"/>
</dbReference>
<feature type="domain" description="TPR repeat" evidence="2">
    <location>
        <begin position="287"/>
        <end position="483"/>
    </location>
</feature>
<evidence type="ECO:0000259" key="1">
    <source>
        <dbReference type="Pfam" id="PF22905"/>
    </source>
</evidence>
<sequence>MSGFTITREMLVEAAGCDPYELRTEFKNDTDPEAVDALSSIFKNGAEEAAESGSVSQYASELEEGAGTRGTHAIYEDGAAHLEQTYDDLGEAGLRTVSATLGEIKDEMEATRTYVDDSIVGEMGLEYWREWYTGRANEEIESLEEDLTGLDPDATYRWSGHDEEIATKVEDFPRARVRSVIENSYTEQAGKYGADVYDRMTDELDDYYGFLSNRENRLAEDGYDTGSTPLDLWYSEGRAEYEGEQLALELQRESPDPAAVARYTQGLEDAMDGALDENGEIAADPEQLTDEQLAYLTGFYDSLGSEGLAALGELESDPHRDGPAAVEAVETAQRAAANGVNVMTNPELGGLDTHQPSHFDRLPEPIAALVRNPQDIVNKPPEEQVEHYRLFGGFGDLMGHATARAGTGFSQDLAYAALWTETGFDLVRDQAGFGHLEMSGASAALRSVALNDIAAAALINDDYFREHMLSTSWEDPAAAGDLIRSATLPAEGEDPRGDQRRAAFHLLTTVAQGQDVLSVLADPEGNAYGAATADMQAAIKDVSLGYLDYLSEVSGRQSGDNSQTHSYFDASEGNQFRLSADDRHELFMYLGKSEQSVLNQWETGLETYYSVRAAEAFGEGASEADRQRILGNLGALDGAVSGAYDQIVVDVKHDEDKAEEQREKQKLAAATAITGVGAAVVTGGAATTSWGLAAAGVGTAGSLVQNNPEAPELAADLNYNSAVIGDWSLRRTVAEAAIEAGYGSEELADYYNGQSVDQVDSAGNPVMVGLDHSNLHDALDTVEATYTDSAGKLDEAFSSNRRPSGTN</sequence>
<dbReference type="RefSeq" id="WP_354596475.1">
    <property type="nucleotide sequence ID" value="NZ_CP136798.1"/>
</dbReference>
<name>A0AAU8KBH2_9ACTN</name>
<evidence type="ECO:0008006" key="4">
    <source>
        <dbReference type="Google" id="ProtNLM"/>
    </source>
</evidence>
<gene>
    <name evidence="3" type="ORF">R1Y80_04700</name>
</gene>
<reference evidence="3" key="1">
    <citation type="submission" date="2023-10" db="EMBL/GenBank/DDBJ databases">
        <title>Complete genome sequence of Streptomyces sp. JL1001.</title>
        <authorList>
            <person name="Jiang L."/>
        </authorList>
    </citation>
    <scope>NUCLEOTIDE SEQUENCE</scope>
    <source>
        <strain evidence="3">JL1001</strain>
    </source>
</reference>
<dbReference type="Pfam" id="PF23275">
    <property type="entry name" value="TPR_23"/>
    <property type="match status" value="1"/>
</dbReference>
<feature type="domain" description="Predicted hydrolase N-terminal" evidence="1">
    <location>
        <begin position="4"/>
        <end position="113"/>
    </location>
</feature>
<dbReference type="InterPro" id="IPR057037">
    <property type="entry name" value="TPR_rep_actino"/>
</dbReference>
<dbReference type="AlphaFoldDB" id="A0AAU8KBH2"/>
<organism evidence="3">
    <name type="scientific">Streptomyces sp. JL1001</name>
    <dbReference type="NCBI Taxonomy" id="3078227"/>
    <lineage>
        <taxon>Bacteria</taxon>
        <taxon>Bacillati</taxon>
        <taxon>Actinomycetota</taxon>
        <taxon>Actinomycetes</taxon>
        <taxon>Kitasatosporales</taxon>
        <taxon>Streptomycetaceae</taxon>
        <taxon>Streptomyces</taxon>
    </lineage>
</organism>
<accession>A0AAU8KBH2</accession>
<evidence type="ECO:0000313" key="3">
    <source>
        <dbReference type="EMBL" id="XCN12977.1"/>
    </source>
</evidence>
<dbReference type="EMBL" id="CP136798">
    <property type="protein sequence ID" value="XCN12977.1"/>
    <property type="molecule type" value="Genomic_DNA"/>
</dbReference>
<evidence type="ECO:0000259" key="2">
    <source>
        <dbReference type="Pfam" id="PF23275"/>
    </source>
</evidence>
<dbReference type="Pfam" id="PF22905">
    <property type="entry name" value="Hydro_N_hd"/>
    <property type="match status" value="1"/>
</dbReference>
<proteinExistence type="predicted"/>